<name>A0ACC0UZC9_9HYPO</name>
<accession>A0ACC0UZC9</accession>
<reference evidence="1" key="1">
    <citation type="submission" date="2022-10" db="EMBL/GenBank/DDBJ databases">
        <title>Complete Genome of Trichothecium roseum strain YXFP-22015, a Plant Pathogen Isolated from Citrus.</title>
        <authorList>
            <person name="Wang Y."/>
            <person name="Zhu L."/>
        </authorList>
    </citation>
    <scope>NUCLEOTIDE SEQUENCE</scope>
    <source>
        <strain evidence="1">YXFP-22015</strain>
    </source>
</reference>
<keyword evidence="2" id="KW-1185">Reference proteome</keyword>
<dbReference type="EMBL" id="CM047944">
    <property type="protein sequence ID" value="KAI9898875.1"/>
    <property type="molecule type" value="Genomic_DNA"/>
</dbReference>
<sequence length="747" mass="83151">MCGFTVVAELDASSNDVRLRSSTQGLVNGQPHTLGYVNGHTNGTNGAESMRSDHKAHAQISEAKIAESLKYIESRGPDSKGVWIDPTRNFGLGHCRLSINDLTTAGSQPLHDYEQGLHAVVNGELYDYDNLRRLCDDRINYPWQGHCDSELVLALYQAFGAPDFMQHLRGEFAFVIYDEKKHQLITAVDRFGIKPLFWTVVDDNAGGRQLLLSSEAKGFLPLGWKPEWAVQNIVTSAILRDTDTIFQGVYKVQPGHMLTFSTDNPEQHQYYDVSYGDKNAVETRSIDDMVLQVRERLINAVRIRLRSDVPVGIYLSGGLDSSTLAGILADILDEGGGAASKDGGRKNLTSFCVAFDRTSGFDESDIAQRTADFLGIPMKRCEMDEERLAANFDDTTWHNEHHSPDLNTVGKFCLSQTAREHGYKVIITGEGSDEIFSGYPWFLLDFLAEPDRSMPELPLVQQPGLLEEIYTNARADFMSTISKIGPGGDLDPNFDPKLFQRVGNAYTSIVSSLVSSVDGVFPQNITQRLGGVEEKIKAIANAFPPNAAEAIRTGKWHTLHIGHYIWIKSQLTDWLLTSLGDRAELSHSIEGRVPFLDHELVDFVNSLPPSLKIYYGPDAAGPQYDGPWWKTDEDSATAKLWEKWVLREAAKPYITEELYNRRKHIYSAPAKWPIGGPLWTKVTSLVTEENVAQLGFVDWQSAKVKLEHGFGDNATTEAFRSSLSVAGWVVLSKRFGIPPAKDIKVNH</sequence>
<organism evidence="1 2">
    <name type="scientific">Trichothecium roseum</name>
    <dbReference type="NCBI Taxonomy" id="47278"/>
    <lineage>
        <taxon>Eukaryota</taxon>
        <taxon>Fungi</taxon>
        <taxon>Dikarya</taxon>
        <taxon>Ascomycota</taxon>
        <taxon>Pezizomycotina</taxon>
        <taxon>Sordariomycetes</taxon>
        <taxon>Hypocreomycetidae</taxon>
        <taxon>Hypocreales</taxon>
        <taxon>Hypocreales incertae sedis</taxon>
        <taxon>Trichothecium</taxon>
    </lineage>
</organism>
<proteinExistence type="predicted"/>
<comment type="caution">
    <text evidence="1">The sequence shown here is derived from an EMBL/GenBank/DDBJ whole genome shotgun (WGS) entry which is preliminary data.</text>
</comment>
<evidence type="ECO:0000313" key="1">
    <source>
        <dbReference type="EMBL" id="KAI9898875.1"/>
    </source>
</evidence>
<gene>
    <name evidence="1" type="ORF">N3K66_005336</name>
</gene>
<protein>
    <submittedName>
        <fullName evidence="1">Uncharacterized protein</fullName>
    </submittedName>
</protein>
<dbReference type="Proteomes" id="UP001163324">
    <property type="component" value="Chromosome 5"/>
</dbReference>
<evidence type="ECO:0000313" key="2">
    <source>
        <dbReference type="Proteomes" id="UP001163324"/>
    </source>
</evidence>